<dbReference type="Gene3D" id="1.20.58.300">
    <property type="entry name" value="FlgN-like"/>
    <property type="match status" value="1"/>
</dbReference>
<dbReference type="GO" id="GO:0044780">
    <property type="term" value="P:bacterial-type flagellum assembly"/>
    <property type="evidence" value="ECO:0007669"/>
    <property type="project" value="InterPro"/>
</dbReference>
<dbReference type="eggNOG" id="COG3418">
    <property type="taxonomic scope" value="Bacteria"/>
</dbReference>
<dbReference type="InterPro" id="IPR007809">
    <property type="entry name" value="FlgN-like"/>
</dbReference>
<dbReference type="GeneID" id="57268732"/>
<evidence type="ECO:0000313" key="4">
    <source>
        <dbReference type="EMBL" id="BAK10887.1"/>
    </source>
</evidence>
<comment type="similarity">
    <text evidence="2">Belongs to the FlgN family.</text>
</comment>
<dbReference type="InterPro" id="IPR036679">
    <property type="entry name" value="FlgN-like_sf"/>
</dbReference>
<dbReference type="HOGENOM" id="CLU_137423_2_0_6"/>
<keyword evidence="4" id="KW-0282">Flagellum</keyword>
<dbReference type="Proteomes" id="UP000006690">
    <property type="component" value="Chromosome"/>
</dbReference>
<dbReference type="EMBL" id="AP012032">
    <property type="protein sequence ID" value="BAK10887.1"/>
    <property type="molecule type" value="Genomic_DNA"/>
</dbReference>
<keyword evidence="4" id="KW-0969">Cilium</keyword>
<comment type="function">
    <text evidence="1">Required for the efficient initiation of filament assembly.</text>
</comment>
<dbReference type="RefSeq" id="WP_013025344.1">
    <property type="nucleotide sequence ID" value="NC_017531.2"/>
</dbReference>
<keyword evidence="3" id="KW-1005">Bacterial flagellum biogenesis</keyword>
<protein>
    <submittedName>
        <fullName evidence="4">Flagella synthesis protein FlgN</fullName>
    </submittedName>
</protein>
<sequence>MSNLLTTLDKMQEVLVSLAIVLDEEQQQLSSGMINSNNLQRITEDKSALLSTLNYLDEMRRSNEKSLGTSAPYRGQSDMARRWEGIQQHTRRLHNANTHNGILLQHQITFTHDALDILKPHQTQAFYGPDGKGQGQATLSRKV</sequence>
<keyword evidence="4" id="KW-0966">Cell projection</keyword>
<dbReference type="AlphaFoldDB" id="A0A0H3L280"/>
<dbReference type="OrthoDB" id="6462803at2"/>
<accession>A0A0H3L280</accession>
<evidence type="ECO:0000256" key="1">
    <source>
        <dbReference type="ARBA" id="ARBA00002397"/>
    </source>
</evidence>
<evidence type="ECO:0000313" key="5">
    <source>
        <dbReference type="Proteomes" id="UP000006690"/>
    </source>
</evidence>
<dbReference type="KEGG" id="paj:PAJ_0807"/>
<dbReference type="Pfam" id="PF05130">
    <property type="entry name" value="FlgN"/>
    <property type="match status" value="1"/>
</dbReference>
<organism evidence="4 5">
    <name type="scientific">Pantoea ananatis (strain AJ13355)</name>
    <dbReference type="NCBI Taxonomy" id="932677"/>
    <lineage>
        <taxon>Bacteria</taxon>
        <taxon>Pseudomonadati</taxon>
        <taxon>Pseudomonadota</taxon>
        <taxon>Gammaproteobacteria</taxon>
        <taxon>Enterobacterales</taxon>
        <taxon>Erwiniaceae</taxon>
        <taxon>Pantoea</taxon>
    </lineage>
</organism>
<proteinExistence type="inferred from homology"/>
<gene>
    <name evidence="4" type="primary">flgN</name>
    <name evidence="4" type="ordered locus">PAJ_0807</name>
</gene>
<evidence type="ECO:0000256" key="3">
    <source>
        <dbReference type="ARBA" id="ARBA00022795"/>
    </source>
</evidence>
<evidence type="ECO:0000256" key="2">
    <source>
        <dbReference type="ARBA" id="ARBA00007703"/>
    </source>
</evidence>
<dbReference type="SUPFAM" id="SSF140566">
    <property type="entry name" value="FlgN-like"/>
    <property type="match status" value="1"/>
</dbReference>
<name>A0A0H3L280_PANAA</name>
<dbReference type="PATRIC" id="fig|553.3.peg.2784"/>
<reference evidence="5" key="1">
    <citation type="journal article" date="2012" name="Appl. Microbiol. Biotechnol.">
        <title>The complete genome sequence of Pantoea ananatis AJ13355, an organism with great biotechnological potential.</title>
        <authorList>
            <person name="Hara Y."/>
            <person name="Kadotani N."/>
            <person name="Izui H."/>
            <person name="Katashkina J.I."/>
            <person name="Kuvaeva T.M."/>
            <person name="Andreeva I.G."/>
            <person name="Golubeva L.I."/>
            <person name="Malko D.B."/>
            <person name="Makeev V.J."/>
            <person name="Mashko S.V."/>
            <person name="Kozlov Y.I."/>
        </authorList>
    </citation>
    <scope>NUCLEOTIDE SEQUENCE [LARGE SCALE GENOMIC DNA]</scope>
    <source>
        <strain evidence="5">AJ13355</strain>
    </source>
</reference>